<feature type="transmembrane region" description="Helical" evidence="2">
    <location>
        <begin position="919"/>
        <end position="942"/>
    </location>
</feature>
<evidence type="ECO:0000313" key="4">
    <source>
        <dbReference type="Proteomes" id="UP000321157"/>
    </source>
</evidence>
<keyword evidence="2" id="KW-1133">Transmembrane helix</keyword>
<dbReference type="InterPro" id="IPR001036">
    <property type="entry name" value="Acrflvin-R"/>
</dbReference>
<dbReference type="Gene3D" id="3.30.70.1430">
    <property type="entry name" value="Multidrug efflux transporter AcrB pore domain"/>
    <property type="match status" value="2"/>
</dbReference>
<dbReference type="Proteomes" id="UP000321157">
    <property type="component" value="Unassembled WGS sequence"/>
</dbReference>
<dbReference type="RefSeq" id="WP_146810127.1">
    <property type="nucleotide sequence ID" value="NZ_BJXX01000100.1"/>
</dbReference>
<dbReference type="OrthoDB" id="9757876at2"/>
<feature type="transmembrane region" description="Helical" evidence="2">
    <location>
        <begin position="429"/>
        <end position="449"/>
    </location>
</feature>
<feature type="transmembrane region" description="Helical" evidence="2">
    <location>
        <begin position="461"/>
        <end position="480"/>
    </location>
</feature>
<dbReference type="GO" id="GO:0005886">
    <property type="term" value="C:plasma membrane"/>
    <property type="evidence" value="ECO:0007669"/>
    <property type="project" value="TreeGrafter"/>
</dbReference>
<proteinExistence type="predicted"/>
<dbReference type="Gene3D" id="1.20.1640.10">
    <property type="entry name" value="Multidrug efflux transporter AcrB transmembrane domain"/>
    <property type="match status" value="2"/>
</dbReference>
<gene>
    <name evidence="3" type="ORF">ADA01nite_23280</name>
</gene>
<comment type="caution">
    <text evidence="3">The sequence shown here is derived from an EMBL/GenBank/DDBJ whole genome shotgun (WGS) entry which is preliminary data.</text>
</comment>
<evidence type="ECO:0000256" key="1">
    <source>
        <dbReference type="SAM" id="MobiDB-lite"/>
    </source>
</evidence>
<dbReference type="PANTHER" id="PTHR32063">
    <property type="match status" value="1"/>
</dbReference>
<feature type="transmembrane region" description="Helical" evidence="2">
    <location>
        <begin position="384"/>
        <end position="408"/>
    </location>
</feature>
<dbReference type="SUPFAM" id="SSF82866">
    <property type="entry name" value="Multidrug efflux transporter AcrB transmembrane domain"/>
    <property type="match status" value="2"/>
</dbReference>
<organism evidence="3 4">
    <name type="scientific">Aneurinibacillus danicus</name>
    <dbReference type="NCBI Taxonomy" id="267746"/>
    <lineage>
        <taxon>Bacteria</taxon>
        <taxon>Bacillati</taxon>
        <taxon>Bacillota</taxon>
        <taxon>Bacilli</taxon>
        <taxon>Bacillales</taxon>
        <taxon>Paenibacillaceae</taxon>
        <taxon>Aneurinibacillus group</taxon>
        <taxon>Aneurinibacillus</taxon>
    </lineage>
</organism>
<feature type="transmembrane region" description="Helical" evidence="2">
    <location>
        <begin position="862"/>
        <end position="880"/>
    </location>
</feature>
<dbReference type="PRINTS" id="PR00702">
    <property type="entry name" value="ACRIFLAVINRP"/>
</dbReference>
<keyword evidence="4" id="KW-1185">Reference proteome</keyword>
<dbReference type="InterPro" id="IPR027463">
    <property type="entry name" value="AcrB_DN_DC_subdom"/>
</dbReference>
<feature type="transmembrane region" description="Helical" evidence="2">
    <location>
        <begin position="963"/>
        <end position="982"/>
    </location>
</feature>
<dbReference type="SUPFAM" id="SSF82714">
    <property type="entry name" value="Multidrug efflux transporter AcrB TolC docking domain, DN and DC subdomains"/>
    <property type="match status" value="2"/>
</dbReference>
<feature type="transmembrane region" description="Helical" evidence="2">
    <location>
        <begin position="994"/>
        <end position="1020"/>
    </location>
</feature>
<accession>A0A511VAE2</accession>
<dbReference type="EMBL" id="BJXX01000100">
    <property type="protein sequence ID" value="GEN34868.1"/>
    <property type="molecule type" value="Genomic_DNA"/>
</dbReference>
<feature type="transmembrane region" description="Helical" evidence="2">
    <location>
        <begin position="535"/>
        <end position="555"/>
    </location>
</feature>
<dbReference type="PANTHER" id="PTHR32063:SF0">
    <property type="entry name" value="SWARMING MOTILITY PROTEIN SWRC"/>
    <property type="match status" value="1"/>
</dbReference>
<reference evidence="3 4" key="1">
    <citation type="submission" date="2019-07" db="EMBL/GenBank/DDBJ databases">
        <title>Whole genome shotgun sequence of Aneurinibacillus danicus NBRC 102444.</title>
        <authorList>
            <person name="Hosoyama A."/>
            <person name="Uohara A."/>
            <person name="Ohji S."/>
            <person name="Ichikawa N."/>
        </authorList>
    </citation>
    <scope>NUCLEOTIDE SEQUENCE [LARGE SCALE GENOMIC DNA]</scope>
    <source>
        <strain evidence="3 4">NBRC 102444</strain>
    </source>
</reference>
<dbReference type="Pfam" id="PF00873">
    <property type="entry name" value="ACR_tran"/>
    <property type="match status" value="1"/>
</dbReference>
<keyword evidence="2" id="KW-0812">Transmembrane</keyword>
<dbReference type="Gene3D" id="3.30.70.1320">
    <property type="entry name" value="Multidrug efflux transporter AcrB pore domain like"/>
    <property type="match status" value="1"/>
</dbReference>
<feature type="transmembrane region" description="Helical" evidence="2">
    <location>
        <begin position="358"/>
        <end position="378"/>
    </location>
</feature>
<feature type="region of interest" description="Disordered" evidence="1">
    <location>
        <begin position="1030"/>
        <end position="1053"/>
    </location>
</feature>
<dbReference type="Gene3D" id="3.30.2090.10">
    <property type="entry name" value="Multidrug efflux transporter AcrB TolC docking domain, DN and DC subdomains"/>
    <property type="match status" value="2"/>
</dbReference>
<feature type="transmembrane region" description="Helical" evidence="2">
    <location>
        <begin position="12"/>
        <end position="29"/>
    </location>
</feature>
<feature type="transmembrane region" description="Helical" evidence="2">
    <location>
        <begin position="329"/>
        <end position="351"/>
    </location>
</feature>
<keyword evidence="2" id="KW-0472">Membrane</keyword>
<name>A0A511VAE2_9BACL</name>
<protein>
    <submittedName>
        <fullName evidence="3">Multidrug ABC transporter</fullName>
    </submittedName>
</protein>
<dbReference type="GO" id="GO:0042910">
    <property type="term" value="F:xenobiotic transmembrane transporter activity"/>
    <property type="evidence" value="ECO:0007669"/>
    <property type="project" value="TreeGrafter"/>
</dbReference>
<dbReference type="AlphaFoldDB" id="A0A511VAE2"/>
<feature type="transmembrane region" description="Helical" evidence="2">
    <location>
        <begin position="887"/>
        <end position="913"/>
    </location>
</feature>
<dbReference type="SUPFAM" id="SSF82693">
    <property type="entry name" value="Multidrug efflux transporter AcrB pore domain, PN1, PN2, PC1 and PC2 subdomains"/>
    <property type="match status" value="3"/>
</dbReference>
<sequence length="1053" mass="113232">MKAAEWSVKKPVTIVMLIVAVVLFGIISLPKLKVDLYPELNIPVAVVVTSYEGAAPEEVENLISKPLEGAIGTVSNIKTISSVSINGASQVIAQFNWGTDMDQAALDMREKVDLVRNSLPDNAGSPRVMKFDPNSMPILSLAVSGPMDVVELNKIAEDIIQPRIERVDGVASLGISGGKTREIQLTINPDALNTYGLTIEQITQSLNARNLAGTAGSVTEGDRNISIKVTGEFDSPQDIGATPVALPQGGTIQLADLLTVTDGYKKITQKATVNNQPSLGLEVTKASGANTVEVADAVKAELEEIKPLLPQGVKISTIMDTSIFVKDSIFTVAEHAIVGGLFAVIILYLFLHSFRAMLVVAIVIPISVIATFALMYFGGQTINLISLAGLTLGLGSLVDFAVVVLESIYRKRQAGHDITVASIVGTKEVGTAVMASALAQICVFLPIVFVEGLAAQLFGPLALTVVFSHIAALLASITLVPMMSSKLLKEPPHEVEDYLRSKKKTPMVLFQKGFHRVSEGYGRLIRWALTHRKTVIVSTLAAMVVTIGVFVSPLIGKEFISTFDQGQISVNIELPAGSKLEETEKIVQQVEAFVKQVPEKDIIYTSIGRAGGAAIIQTELTHMASVQLKLVPKEERERSTEQVVEELRAKVSGIAGADIVVDISDTSGAPAGSPIDIAIRGDDMNVLADISETIKTMVKEVEGTRNVVSSLEDGVEQFQLKVDSNMAAQYGITTNQVISAVRTAFDGQIATRFRTGDDEIDVRVKFPDNFKSEMNNIESLMLSTPSGAQVAVGQVATITKEITPQQINRTNQTRQVSVTGDIVGRPLNVVNQEISAKLAELNLPEGYFIETGGQAKEMAESFSSLGLAIALAIVLVYMVMASQFESLFYPFVIMFSIPPTLIGVVIGLLVTGYPLSVTSLMGCILLVGIVVNNAIVLIDYVNTLRKEGMDRDEAIKVAGPVRLRPILMTTLTTVLAILPLAFGGGEGSEAQAPLAVVVAFGLTFSTLITLVLVPVVYTLFDDMIQKRRKRRTERREKKRQRREKETGGEAINA</sequence>
<dbReference type="Gene3D" id="3.30.70.1440">
    <property type="entry name" value="Multidrug efflux transporter AcrB pore domain"/>
    <property type="match status" value="1"/>
</dbReference>
<feature type="compositionally biased region" description="Basic residues" evidence="1">
    <location>
        <begin position="1030"/>
        <end position="1041"/>
    </location>
</feature>
<evidence type="ECO:0000256" key="2">
    <source>
        <dbReference type="SAM" id="Phobius"/>
    </source>
</evidence>
<evidence type="ECO:0000313" key="3">
    <source>
        <dbReference type="EMBL" id="GEN34868.1"/>
    </source>
</evidence>